<dbReference type="InterPro" id="IPR017853">
    <property type="entry name" value="GH"/>
</dbReference>
<evidence type="ECO:0000256" key="1">
    <source>
        <dbReference type="SAM" id="MobiDB-lite"/>
    </source>
</evidence>
<proteinExistence type="predicted"/>
<evidence type="ECO:0000313" key="2">
    <source>
        <dbReference type="EMBL" id="GLI26641.1"/>
    </source>
</evidence>
<dbReference type="CDD" id="cd03143">
    <property type="entry name" value="A4_beta-galactosidase_middle_domain"/>
    <property type="match status" value="1"/>
</dbReference>
<evidence type="ECO:0000313" key="3">
    <source>
        <dbReference type="Proteomes" id="UP001144396"/>
    </source>
</evidence>
<name>A0A9W6FNL9_9MICO</name>
<reference evidence="2" key="1">
    <citation type="submission" date="2022-12" db="EMBL/GenBank/DDBJ databases">
        <title>Reference genome sequencing for broad-spectrum identification of bacterial and archaeal isolates by mass spectrometry.</title>
        <authorList>
            <person name="Sekiguchi Y."/>
            <person name="Tourlousse D.M."/>
        </authorList>
    </citation>
    <scope>NUCLEOTIDE SEQUENCE</scope>
    <source>
        <strain evidence="2">14</strain>
    </source>
</reference>
<dbReference type="Gene3D" id="3.20.20.80">
    <property type="entry name" value="Glycosidases"/>
    <property type="match status" value="1"/>
</dbReference>
<dbReference type="SUPFAM" id="SSF51445">
    <property type="entry name" value="(Trans)glycosidases"/>
    <property type="match status" value="1"/>
</dbReference>
<organism evidence="2 3">
    <name type="scientific">Agromyces rhizosphaerae</name>
    <dbReference type="NCBI Taxonomy" id="88374"/>
    <lineage>
        <taxon>Bacteria</taxon>
        <taxon>Bacillati</taxon>
        <taxon>Actinomycetota</taxon>
        <taxon>Actinomycetes</taxon>
        <taxon>Micrococcales</taxon>
        <taxon>Microbacteriaceae</taxon>
        <taxon>Agromyces</taxon>
    </lineage>
</organism>
<dbReference type="EMBL" id="BSDP01000001">
    <property type="protein sequence ID" value="GLI26641.1"/>
    <property type="molecule type" value="Genomic_DNA"/>
</dbReference>
<dbReference type="Proteomes" id="UP001144396">
    <property type="component" value="Unassembled WGS sequence"/>
</dbReference>
<dbReference type="AlphaFoldDB" id="A0A9W6FNL9"/>
<sequence length="739" mass="80670">MCNGVAAANVAVVTSTPDVHPSVRLARELGVWVHPDLVVQSPRPRRKIHLDFHNTPHVGEVGAGFEPEEFARRLTDAGVDSIVVFAKDMHGYFYYPSQHGPVHPGLGSRDLLGEQVAACRSVGIAVYAYYCTTWDNFLAEHRPEWLCFTRERRTYLPGFDETPAWTALCLANDDFVQLMLDHTTEILERYRPDGIWYDMPMTNLDGECFCARCLEALRAEGRDPLDIETQRDRAEMLLTRWLETSRRHIESIQPGCGVEQNNQTRLGLGRRATWLENVEIEALPTGGWGYGYFPLSARLVRGVGLPHCGQTGRFHRAWADFGGLKSEAQLRLETAAIAALGAEVAIGDQPGPSGRLDPAVYDTIGAAFGALADIDDVLAGAVGVAEAAVLVEGLSLSDLARAESHGGERLPTSALGAAKLLTEAHVQFDVIEAGTVPFERYPLLVVAEGATLSDATIAAVSRYLDGGGRVLHSMFPDEDASRYPWLVDLGLERAEPSPYEPAYVMFEGDEGERTTGFEFALYDGAARWHGAWNAEVIATLGEPAFQRAPDHYTSHAQSPVATRTGLPLAVHRDRVAAVAFPVATSYHRHGYHVYRRLFDVVLERLAPEPLLRTQAGPTLELTATVQADPVGAGARLNVHALNFAGAVRRSPQHLEYHDVVVPRSAVVLSLRCAVDPARVRAVRARVDLAWVRVDGRIQVELSEVEIDEVVSFEFPGSSRSAAGAGDRPAVPSQASQVPA</sequence>
<dbReference type="InterPro" id="IPR029062">
    <property type="entry name" value="Class_I_gatase-like"/>
</dbReference>
<dbReference type="Gene3D" id="3.40.50.880">
    <property type="match status" value="1"/>
</dbReference>
<keyword evidence="3" id="KW-1185">Reference proteome</keyword>
<protein>
    <recommendedName>
        <fullName evidence="4">Beta-galactosidase trimerisation domain-containing protein</fullName>
    </recommendedName>
</protein>
<gene>
    <name evidence="2" type="ORF">ARHIZOSPH14_08830</name>
</gene>
<feature type="region of interest" description="Disordered" evidence="1">
    <location>
        <begin position="718"/>
        <end position="739"/>
    </location>
</feature>
<comment type="caution">
    <text evidence="2">The sequence shown here is derived from an EMBL/GenBank/DDBJ whole genome shotgun (WGS) entry which is preliminary data.</text>
</comment>
<dbReference type="InterPro" id="IPR028212">
    <property type="entry name" value="GHL6"/>
</dbReference>
<dbReference type="Pfam" id="PF14871">
    <property type="entry name" value="GHL6"/>
    <property type="match status" value="1"/>
</dbReference>
<evidence type="ECO:0008006" key="4">
    <source>
        <dbReference type="Google" id="ProtNLM"/>
    </source>
</evidence>
<accession>A0A9W6FNL9</accession>